<dbReference type="SUPFAM" id="SSF51735">
    <property type="entry name" value="NAD(P)-binding Rossmann-fold domains"/>
    <property type="match status" value="1"/>
</dbReference>
<evidence type="ECO:0000256" key="6">
    <source>
        <dbReference type="NCBIfam" id="TIGR00112"/>
    </source>
</evidence>
<dbReference type="PIRSF" id="PIRSF000193">
    <property type="entry name" value="Pyrrol-5-carb_rd"/>
    <property type="match status" value="1"/>
</dbReference>
<keyword evidence="5 8" id="KW-0028">Amino-acid biosynthesis</keyword>
<comment type="function">
    <text evidence="4 5">Catalyzes the reduction of 1-pyrroline-5-carboxylate (PCA) to L-proline.</text>
</comment>
<keyword evidence="2 5" id="KW-0521">NADP</keyword>
<dbReference type="InterPro" id="IPR008927">
    <property type="entry name" value="6-PGluconate_DH-like_C_sf"/>
</dbReference>
<feature type="domain" description="Pyrroline-5-carboxylate reductase catalytic N-terminal" evidence="9">
    <location>
        <begin position="20"/>
        <end position="113"/>
    </location>
</feature>
<dbReference type="AlphaFoldDB" id="A0A1H1LTE6"/>
<keyword evidence="5 8" id="KW-0641">Proline biosynthesis</keyword>
<keyword evidence="3 5" id="KW-0560">Oxidoreductase</keyword>
<evidence type="ECO:0000256" key="5">
    <source>
        <dbReference type="HAMAP-Rule" id="MF_01925"/>
    </source>
</evidence>
<evidence type="ECO:0000259" key="9">
    <source>
        <dbReference type="Pfam" id="PF03807"/>
    </source>
</evidence>
<dbReference type="PANTHER" id="PTHR11645">
    <property type="entry name" value="PYRROLINE-5-CARBOXYLATE REDUCTASE"/>
    <property type="match status" value="1"/>
</dbReference>
<dbReference type="InterPro" id="IPR028939">
    <property type="entry name" value="P5C_Rdtase_cat_N"/>
</dbReference>
<comment type="similarity">
    <text evidence="1 5 8">Belongs to the pyrroline-5-carboxylate reductase family.</text>
</comment>
<dbReference type="HAMAP" id="MF_01925">
    <property type="entry name" value="P5C_reductase"/>
    <property type="match status" value="1"/>
</dbReference>
<feature type="domain" description="Pyrroline-5-carboxylate reductase dimerisation" evidence="10">
    <location>
        <begin position="176"/>
        <end position="280"/>
    </location>
</feature>
<evidence type="ECO:0000256" key="4">
    <source>
        <dbReference type="ARBA" id="ARBA00058118"/>
    </source>
</evidence>
<gene>
    <name evidence="5" type="primary">proC</name>
    <name evidence="11" type="ORF">SAMN04488543_0410</name>
</gene>
<dbReference type="Pfam" id="PF14748">
    <property type="entry name" value="P5CR_dimer"/>
    <property type="match status" value="1"/>
</dbReference>
<dbReference type="Gene3D" id="3.40.50.720">
    <property type="entry name" value="NAD(P)-binding Rossmann-like Domain"/>
    <property type="match status" value="1"/>
</dbReference>
<dbReference type="EC" id="1.5.1.2" evidence="5 6"/>
<feature type="binding site" evidence="7">
    <location>
        <begin position="24"/>
        <end position="29"/>
    </location>
    <ligand>
        <name>NADP(+)</name>
        <dbReference type="ChEBI" id="CHEBI:58349"/>
    </ligand>
</feature>
<dbReference type="GO" id="GO:0055129">
    <property type="term" value="P:L-proline biosynthetic process"/>
    <property type="evidence" value="ECO:0007669"/>
    <property type="project" value="UniProtKB-UniRule"/>
</dbReference>
<dbReference type="EMBL" id="LT629749">
    <property type="protein sequence ID" value="SDR77275.1"/>
    <property type="molecule type" value="Genomic_DNA"/>
</dbReference>
<comment type="catalytic activity">
    <reaction evidence="5 8">
        <text>L-proline + NADP(+) = (S)-1-pyrroline-5-carboxylate + NADPH + 2 H(+)</text>
        <dbReference type="Rhea" id="RHEA:14109"/>
        <dbReference type="ChEBI" id="CHEBI:15378"/>
        <dbReference type="ChEBI" id="CHEBI:17388"/>
        <dbReference type="ChEBI" id="CHEBI:57783"/>
        <dbReference type="ChEBI" id="CHEBI:58349"/>
        <dbReference type="ChEBI" id="CHEBI:60039"/>
        <dbReference type="EC" id="1.5.1.2"/>
    </reaction>
</comment>
<evidence type="ECO:0000256" key="7">
    <source>
        <dbReference type="PIRSR" id="PIRSR000193-1"/>
    </source>
</evidence>
<dbReference type="InterPro" id="IPR053790">
    <property type="entry name" value="P5CR-like_CS"/>
</dbReference>
<comment type="catalytic activity">
    <reaction evidence="5">
        <text>L-proline + NAD(+) = (S)-1-pyrroline-5-carboxylate + NADH + 2 H(+)</text>
        <dbReference type="Rhea" id="RHEA:14105"/>
        <dbReference type="ChEBI" id="CHEBI:15378"/>
        <dbReference type="ChEBI" id="CHEBI:17388"/>
        <dbReference type="ChEBI" id="CHEBI:57540"/>
        <dbReference type="ChEBI" id="CHEBI:57945"/>
        <dbReference type="ChEBI" id="CHEBI:60039"/>
        <dbReference type="EC" id="1.5.1.2"/>
    </reaction>
</comment>
<evidence type="ECO:0000256" key="3">
    <source>
        <dbReference type="ARBA" id="ARBA00023002"/>
    </source>
</evidence>
<dbReference type="PROSITE" id="PS00521">
    <property type="entry name" value="P5CR"/>
    <property type="match status" value="1"/>
</dbReference>
<reference evidence="11 12" key="1">
    <citation type="submission" date="2016-10" db="EMBL/GenBank/DDBJ databases">
        <authorList>
            <person name="de Groot N.N."/>
        </authorList>
    </citation>
    <scope>NUCLEOTIDE SEQUENCE [LARGE SCALE GENOMIC DNA]</scope>
    <source>
        <strain evidence="11 12">DSM 21741</strain>
    </source>
</reference>
<protein>
    <recommendedName>
        <fullName evidence="5 6">Pyrroline-5-carboxylate reductase</fullName>
        <shortName evidence="5">P5C reductase</shortName>
        <shortName evidence="5">P5CR</shortName>
        <ecNumber evidence="5 6">1.5.1.2</ecNumber>
    </recommendedName>
    <alternativeName>
        <fullName evidence="5">PCA reductase</fullName>
    </alternativeName>
</protein>
<evidence type="ECO:0000256" key="2">
    <source>
        <dbReference type="ARBA" id="ARBA00022857"/>
    </source>
</evidence>
<organism evidence="11 12">
    <name type="scientific">Friedmanniella luteola</name>
    <dbReference type="NCBI Taxonomy" id="546871"/>
    <lineage>
        <taxon>Bacteria</taxon>
        <taxon>Bacillati</taxon>
        <taxon>Actinomycetota</taxon>
        <taxon>Actinomycetes</taxon>
        <taxon>Propionibacteriales</taxon>
        <taxon>Nocardioidaceae</taxon>
        <taxon>Friedmanniella</taxon>
    </lineage>
</organism>
<accession>A0A1H1LTE6</accession>
<comment type="subcellular location">
    <subcellularLocation>
        <location evidence="5">Cytoplasm</location>
    </subcellularLocation>
</comment>
<keyword evidence="12" id="KW-1185">Reference proteome</keyword>
<dbReference type="SUPFAM" id="SSF48179">
    <property type="entry name" value="6-phosphogluconate dehydrogenase C-terminal domain-like"/>
    <property type="match status" value="1"/>
</dbReference>
<dbReference type="FunFam" id="1.10.3730.10:FF:000001">
    <property type="entry name" value="Pyrroline-5-carboxylate reductase"/>
    <property type="match status" value="1"/>
</dbReference>
<dbReference type="RefSeq" id="WP_280949241.1">
    <property type="nucleotide sequence ID" value="NZ_LT629749.1"/>
</dbReference>
<dbReference type="Gene3D" id="1.10.3730.10">
    <property type="entry name" value="ProC C-terminal domain-like"/>
    <property type="match status" value="1"/>
</dbReference>
<dbReference type="GO" id="GO:0005737">
    <property type="term" value="C:cytoplasm"/>
    <property type="evidence" value="ECO:0007669"/>
    <property type="project" value="UniProtKB-SubCell"/>
</dbReference>
<dbReference type="PANTHER" id="PTHR11645:SF0">
    <property type="entry name" value="PYRROLINE-5-CARBOXYLATE REDUCTASE 3"/>
    <property type="match status" value="1"/>
</dbReference>
<sequence>MTSTGAVLDDGVGLPGGGLRLAILGAGVMGETVLSGLVRAGWTPDRILATDRRPQRQLELTARYGITMCENGEAAAAVDTVVLVVKPQDMADLLAEIAPALRPGTLVVSLAAGVDTASIEAVLPAGTPVVRVMPNTPAQVDEGMAAISPGSASTDEHLDRVTEILSATGRVVTLPERYQDAVTAISGSGPAYLFFVVEAMIEAGVHLGLPRDTATELVVQTMLGSAKLLRETGEHPTVLRERVTSPGGTTAAAVRQLEDHKVRAAFLSAIEAARDRSRDLAEAARQPGTRP</sequence>
<dbReference type="NCBIfam" id="TIGR00112">
    <property type="entry name" value="proC"/>
    <property type="match status" value="1"/>
</dbReference>
<evidence type="ECO:0000313" key="12">
    <source>
        <dbReference type="Proteomes" id="UP000199092"/>
    </source>
</evidence>
<feature type="binding site" evidence="7">
    <location>
        <position position="71"/>
    </location>
    <ligand>
        <name>NADPH</name>
        <dbReference type="ChEBI" id="CHEBI:57783"/>
    </ligand>
</feature>
<dbReference type="Pfam" id="PF03807">
    <property type="entry name" value="F420_oxidored"/>
    <property type="match status" value="1"/>
</dbReference>
<evidence type="ECO:0000259" key="10">
    <source>
        <dbReference type="Pfam" id="PF14748"/>
    </source>
</evidence>
<comment type="pathway">
    <text evidence="5 8">Amino-acid biosynthesis; L-proline biosynthesis; L-proline from L-glutamate 5-semialdehyde: step 1/1.</text>
</comment>
<keyword evidence="5" id="KW-0963">Cytoplasm</keyword>
<dbReference type="InterPro" id="IPR036291">
    <property type="entry name" value="NAD(P)-bd_dom_sf"/>
</dbReference>
<dbReference type="InterPro" id="IPR029036">
    <property type="entry name" value="P5CR_dimer"/>
</dbReference>
<dbReference type="STRING" id="546871.SAMN04488543_0410"/>
<name>A0A1H1LTE6_9ACTN</name>
<dbReference type="UniPathway" id="UPA00098">
    <property type="reaction ID" value="UER00361"/>
</dbReference>
<dbReference type="GO" id="GO:0004735">
    <property type="term" value="F:pyrroline-5-carboxylate reductase activity"/>
    <property type="evidence" value="ECO:0007669"/>
    <property type="project" value="UniProtKB-UniRule"/>
</dbReference>
<evidence type="ECO:0000313" key="11">
    <source>
        <dbReference type="EMBL" id="SDR77275.1"/>
    </source>
</evidence>
<dbReference type="Proteomes" id="UP000199092">
    <property type="component" value="Chromosome I"/>
</dbReference>
<proteinExistence type="inferred from homology"/>
<dbReference type="InterPro" id="IPR000304">
    <property type="entry name" value="Pyrroline-COOH_reductase"/>
</dbReference>
<evidence type="ECO:0000256" key="8">
    <source>
        <dbReference type="RuleBase" id="RU003903"/>
    </source>
</evidence>
<evidence type="ECO:0000256" key="1">
    <source>
        <dbReference type="ARBA" id="ARBA00005525"/>
    </source>
</evidence>